<protein>
    <submittedName>
        <fullName evidence="1">Uncharacterized protein</fullName>
    </submittedName>
</protein>
<organism evidence="1 2">
    <name type="scientific">Stygiolobus caldivivus</name>
    <dbReference type="NCBI Taxonomy" id="2824673"/>
    <lineage>
        <taxon>Archaea</taxon>
        <taxon>Thermoproteota</taxon>
        <taxon>Thermoprotei</taxon>
        <taxon>Sulfolobales</taxon>
        <taxon>Sulfolobaceae</taxon>
        <taxon>Stygiolobus</taxon>
    </lineage>
</organism>
<gene>
    <name evidence="1" type="ORF">KN1_11600</name>
</gene>
<evidence type="ECO:0000313" key="2">
    <source>
        <dbReference type="Proteomes" id="UP000825123"/>
    </source>
</evidence>
<proteinExistence type="predicted"/>
<name>A0A8D5U6E9_9CREN</name>
<reference evidence="1 2" key="1">
    <citation type="submission" date="2021-04" db="EMBL/GenBank/DDBJ databases">
        <title>Complete genome sequence of Stygiolobus sp. KN-1.</title>
        <authorList>
            <person name="Nakamura K."/>
            <person name="Sakai H."/>
            <person name="Kurosawa N."/>
        </authorList>
    </citation>
    <scope>NUCLEOTIDE SEQUENCE [LARGE SCALE GENOMIC DNA]</scope>
    <source>
        <strain evidence="1 2">KN-1</strain>
    </source>
</reference>
<sequence length="35" mass="4386">MNWLSLPEGVVREEREEDNIHLLYMIYRKIKLIRK</sequence>
<dbReference type="Proteomes" id="UP000825123">
    <property type="component" value="Chromosome"/>
</dbReference>
<accession>A0A8D5U6E9</accession>
<dbReference type="EMBL" id="AP024597">
    <property type="protein sequence ID" value="BCU69863.1"/>
    <property type="molecule type" value="Genomic_DNA"/>
</dbReference>
<keyword evidence="2" id="KW-1185">Reference proteome</keyword>
<dbReference type="AlphaFoldDB" id="A0A8D5U6E9"/>
<evidence type="ECO:0000313" key="1">
    <source>
        <dbReference type="EMBL" id="BCU69863.1"/>
    </source>
</evidence>
<dbReference type="KEGG" id="csty:KN1_11600"/>